<dbReference type="GO" id="GO:0003723">
    <property type="term" value="F:RNA binding"/>
    <property type="evidence" value="ECO:0007669"/>
    <property type="project" value="UniProtKB-UniRule"/>
</dbReference>
<dbReference type="AlphaFoldDB" id="A0A061R732"/>
<dbReference type="InterPro" id="IPR012677">
    <property type="entry name" value="Nucleotide-bd_a/b_plait_sf"/>
</dbReference>
<dbReference type="PANTHER" id="PTHR48025">
    <property type="entry name" value="OS02G0815200 PROTEIN"/>
    <property type="match status" value="1"/>
</dbReference>
<dbReference type="InterPro" id="IPR035979">
    <property type="entry name" value="RBD_domain_sf"/>
</dbReference>
<dbReference type="PROSITE" id="PS50102">
    <property type="entry name" value="RRM"/>
    <property type="match status" value="1"/>
</dbReference>
<organism evidence="5">
    <name type="scientific">Tetraselmis sp. GSL018</name>
    <dbReference type="NCBI Taxonomy" id="582737"/>
    <lineage>
        <taxon>Eukaryota</taxon>
        <taxon>Viridiplantae</taxon>
        <taxon>Chlorophyta</taxon>
        <taxon>core chlorophytes</taxon>
        <taxon>Chlorodendrophyceae</taxon>
        <taxon>Chlorodendrales</taxon>
        <taxon>Chlorodendraceae</taxon>
        <taxon>Tetraselmis</taxon>
    </lineage>
</organism>
<evidence type="ECO:0000313" key="5">
    <source>
        <dbReference type="EMBL" id="JAC66554.1"/>
    </source>
</evidence>
<name>A0A061R732_9CHLO</name>
<evidence type="ECO:0000259" key="3">
    <source>
        <dbReference type="PROSITE" id="PS50102"/>
    </source>
</evidence>
<evidence type="ECO:0000313" key="6">
    <source>
        <dbReference type="EMBL" id="JAC71526.1"/>
    </source>
</evidence>
<dbReference type="InterPro" id="IPR000504">
    <property type="entry name" value="RRM_dom"/>
</dbReference>
<evidence type="ECO:0000256" key="1">
    <source>
        <dbReference type="ARBA" id="ARBA00022884"/>
    </source>
</evidence>
<dbReference type="EMBL" id="GBEZ01026465">
    <property type="protein sequence ID" value="JAC60751.1"/>
    <property type="molecule type" value="Transcribed_RNA"/>
</dbReference>
<accession>A0A061R732</accession>
<dbReference type="EMBL" id="GBEZ01020082">
    <property type="protein sequence ID" value="JAC66554.1"/>
    <property type="molecule type" value="Transcribed_RNA"/>
</dbReference>
<evidence type="ECO:0000313" key="4">
    <source>
        <dbReference type="EMBL" id="JAC60751.1"/>
    </source>
</evidence>
<keyword evidence="1 2" id="KW-0694">RNA-binding</keyword>
<dbReference type="EMBL" id="GBEZ01014556">
    <property type="protein sequence ID" value="JAC71526.1"/>
    <property type="molecule type" value="Transcribed_RNA"/>
</dbReference>
<dbReference type="SUPFAM" id="SSF54928">
    <property type="entry name" value="RNA-binding domain, RBD"/>
    <property type="match status" value="1"/>
</dbReference>
<reference evidence="5" key="1">
    <citation type="submission" date="2014-05" db="EMBL/GenBank/DDBJ databases">
        <title>The transcriptome of the halophilic microalga Tetraselmis sp. GSL018 isolated from the Great Salt Lake, Utah.</title>
        <authorList>
            <person name="Jinkerson R.E."/>
            <person name="D'Adamo S."/>
            <person name="Posewitz M.C."/>
        </authorList>
    </citation>
    <scope>NUCLEOTIDE SEQUENCE</scope>
    <source>
        <strain evidence="5">GSL018</strain>
    </source>
</reference>
<dbReference type="InterPro" id="IPR050502">
    <property type="entry name" value="Euk_RNA-bind_prot"/>
</dbReference>
<dbReference type="SMART" id="SM00360">
    <property type="entry name" value="RRM"/>
    <property type="match status" value="1"/>
</dbReference>
<gene>
    <name evidence="5" type="ORF">TSPGSL018_13373</name>
    <name evidence="6" type="ORF">TSPGSL018_1700</name>
    <name evidence="4" type="ORF">TSPGSL018_28107</name>
</gene>
<evidence type="ECO:0000256" key="2">
    <source>
        <dbReference type="PROSITE-ProRule" id="PRU00176"/>
    </source>
</evidence>
<proteinExistence type="predicted"/>
<dbReference type="CDD" id="cd00590">
    <property type="entry name" value="RRM_SF"/>
    <property type="match status" value="1"/>
</dbReference>
<sequence>MATLQTRPAEVPAPGKVVSSRDIQNEREMKTVYVSNLIYTLQSASLQDVFEESGFDVTHVELLKKGTGSLRKGCGLAVVTFADASSKEQAIQKLNGKLLYGRPIILHPSKFV</sequence>
<dbReference type="PANTHER" id="PTHR48025:SF1">
    <property type="entry name" value="RRM DOMAIN-CONTAINING PROTEIN"/>
    <property type="match status" value="1"/>
</dbReference>
<dbReference type="Gene3D" id="3.30.70.330">
    <property type="match status" value="1"/>
</dbReference>
<feature type="domain" description="RRM" evidence="3">
    <location>
        <begin position="30"/>
        <end position="111"/>
    </location>
</feature>
<dbReference type="Pfam" id="PF00076">
    <property type="entry name" value="RRM_1"/>
    <property type="match status" value="1"/>
</dbReference>
<protein>
    <recommendedName>
        <fullName evidence="3">RRM domain-containing protein</fullName>
    </recommendedName>
</protein>